<dbReference type="Proteomes" id="UP001454086">
    <property type="component" value="Unassembled WGS sequence"/>
</dbReference>
<keyword evidence="3" id="KW-1185">Reference proteome</keyword>
<keyword evidence="1" id="KW-1133">Transmembrane helix</keyword>
<feature type="transmembrane region" description="Helical" evidence="1">
    <location>
        <begin position="88"/>
        <end position="106"/>
    </location>
</feature>
<gene>
    <name evidence="2" type="ORF">WMQ36_17980</name>
</gene>
<evidence type="ECO:0008006" key="4">
    <source>
        <dbReference type="Google" id="ProtNLM"/>
    </source>
</evidence>
<dbReference type="RefSeq" id="WP_025483668.1">
    <property type="nucleotide sequence ID" value="NZ_JBBMFM010000077.1"/>
</dbReference>
<evidence type="ECO:0000313" key="2">
    <source>
        <dbReference type="EMBL" id="MEQ2426864.1"/>
    </source>
</evidence>
<sequence length="291" mass="32237">MYCRKCGFQFEGKFCPKCGEPIASTSTEESAQKPSSVRLDVNGAETPTIKPPVYSQTWFIVLMMFCCCFPVGLFLMWKYKKFNKPVRIILTVLFAFGVIIAITNGGNSSTEKNVSSVSQKTEVNNITDSQPIETEKETETTVVDNRDAATEADKQIYDIIMSAEADYQTLTKIISTDGVSMVDLYDAAKTAENNFRIYWGNIDSVKCDGIKEYKKAAKDYILNMQSIASSTKKYVDKQKIQDLSDAKAGIENSTNYAILVVGARLEFLTASGFSDDEAMQIIAPESEAATE</sequence>
<accession>A0ABV1D8Z3</accession>
<protein>
    <recommendedName>
        <fullName evidence="4">Zinc ribbon domain-containing protein</fullName>
    </recommendedName>
</protein>
<evidence type="ECO:0000256" key="1">
    <source>
        <dbReference type="SAM" id="Phobius"/>
    </source>
</evidence>
<feature type="transmembrane region" description="Helical" evidence="1">
    <location>
        <begin position="57"/>
        <end position="76"/>
    </location>
</feature>
<name>A0ABV1D8Z3_9FIRM</name>
<keyword evidence="1" id="KW-0472">Membrane</keyword>
<dbReference type="EMBL" id="JBBMFM010000077">
    <property type="protein sequence ID" value="MEQ2426864.1"/>
    <property type="molecule type" value="Genomic_DNA"/>
</dbReference>
<keyword evidence="1" id="KW-0812">Transmembrane</keyword>
<comment type="caution">
    <text evidence="2">The sequence shown here is derived from an EMBL/GenBank/DDBJ whole genome shotgun (WGS) entry which is preliminary data.</text>
</comment>
<reference evidence="2 3" key="1">
    <citation type="submission" date="2024-03" db="EMBL/GenBank/DDBJ databases">
        <title>Human intestinal bacterial collection.</title>
        <authorList>
            <person name="Pauvert C."/>
            <person name="Hitch T.C.A."/>
            <person name="Clavel T."/>
        </authorList>
    </citation>
    <scope>NUCLEOTIDE SEQUENCE [LARGE SCALE GENOMIC DNA]</scope>
    <source>
        <strain evidence="2 3">CLA-SR-H021</strain>
    </source>
</reference>
<organism evidence="2 3">
    <name type="scientific">Enterocloster hominis</name>
    <name type="common">ex Hitch et al. 2024</name>
    <dbReference type="NCBI Taxonomy" id="1917870"/>
    <lineage>
        <taxon>Bacteria</taxon>
        <taxon>Bacillati</taxon>
        <taxon>Bacillota</taxon>
        <taxon>Clostridia</taxon>
        <taxon>Lachnospirales</taxon>
        <taxon>Lachnospiraceae</taxon>
        <taxon>Enterocloster</taxon>
    </lineage>
</organism>
<proteinExistence type="predicted"/>
<evidence type="ECO:0000313" key="3">
    <source>
        <dbReference type="Proteomes" id="UP001454086"/>
    </source>
</evidence>